<dbReference type="OrthoDB" id="9778320at2"/>
<feature type="domain" description="NodB homology" evidence="4">
    <location>
        <begin position="123"/>
        <end position="331"/>
    </location>
</feature>
<evidence type="ECO:0000256" key="2">
    <source>
        <dbReference type="ARBA" id="ARBA00022729"/>
    </source>
</evidence>
<dbReference type="Proteomes" id="UP000001887">
    <property type="component" value="Chromosome"/>
</dbReference>
<keyword evidence="2" id="KW-0732">Signal</keyword>
<gene>
    <name evidence="5" type="ordered locus">Psta_3841</name>
</gene>
<evidence type="ECO:0000259" key="4">
    <source>
        <dbReference type="PROSITE" id="PS51677"/>
    </source>
</evidence>
<dbReference type="HOGENOM" id="CLU_030024_5_0_0"/>
<comment type="subcellular location">
    <subcellularLocation>
        <location evidence="1">Secreted</location>
    </subcellularLocation>
</comment>
<reference evidence="5 6" key="1">
    <citation type="journal article" date="2009" name="Stand. Genomic Sci.">
        <title>Complete genome sequence of Pirellula staleyi type strain (ATCC 27377).</title>
        <authorList>
            <person name="Clum A."/>
            <person name="Tindall B.J."/>
            <person name="Sikorski J."/>
            <person name="Ivanova N."/>
            <person name="Mavrommatis K."/>
            <person name="Lucas S."/>
            <person name="Glavina del Rio T."/>
            <person name="Nolan M."/>
            <person name="Chen F."/>
            <person name="Tice H."/>
            <person name="Pitluck S."/>
            <person name="Cheng J.F."/>
            <person name="Chertkov O."/>
            <person name="Brettin T."/>
            <person name="Han C."/>
            <person name="Detter J.C."/>
            <person name="Kuske C."/>
            <person name="Bruce D."/>
            <person name="Goodwin L."/>
            <person name="Ovchinikova G."/>
            <person name="Pati A."/>
            <person name="Mikhailova N."/>
            <person name="Chen A."/>
            <person name="Palaniappan K."/>
            <person name="Land M."/>
            <person name="Hauser L."/>
            <person name="Chang Y.J."/>
            <person name="Jeffries C.D."/>
            <person name="Chain P."/>
            <person name="Rohde M."/>
            <person name="Goker M."/>
            <person name="Bristow J."/>
            <person name="Eisen J.A."/>
            <person name="Markowitz V."/>
            <person name="Hugenholtz P."/>
            <person name="Kyrpides N.C."/>
            <person name="Klenk H.P."/>
            <person name="Lapidus A."/>
        </authorList>
    </citation>
    <scope>NUCLEOTIDE SEQUENCE [LARGE SCALE GENOMIC DNA]</scope>
    <source>
        <strain evidence="6">ATCC 27377 / DSM 6068 / ICPB 4128</strain>
    </source>
</reference>
<dbReference type="SUPFAM" id="SSF88713">
    <property type="entry name" value="Glycoside hydrolase/deacetylase"/>
    <property type="match status" value="1"/>
</dbReference>
<proteinExistence type="predicted"/>
<dbReference type="InterPro" id="IPR051398">
    <property type="entry name" value="Polysacch_Deacetylase"/>
</dbReference>
<name>D2R111_PIRSD</name>
<dbReference type="PANTHER" id="PTHR34216:SF3">
    <property type="entry name" value="POLY-BETA-1,6-N-ACETYL-D-GLUCOSAMINE N-DEACETYLASE"/>
    <property type="match status" value="1"/>
</dbReference>
<organism evidence="5 6">
    <name type="scientific">Pirellula staleyi (strain ATCC 27377 / DSM 6068 / ICPB 4128)</name>
    <name type="common">Pirella staleyi</name>
    <dbReference type="NCBI Taxonomy" id="530564"/>
    <lineage>
        <taxon>Bacteria</taxon>
        <taxon>Pseudomonadati</taxon>
        <taxon>Planctomycetota</taxon>
        <taxon>Planctomycetia</taxon>
        <taxon>Pirellulales</taxon>
        <taxon>Pirellulaceae</taxon>
        <taxon>Pirellula</taxon>
    </lineage>
</organism>
<dbReference type="Gene3D" id="3.20.20.370">
    <property type="entry name" value="Glycoside hydrolase/deacetylase"/>
    <property type="match status" value="1"/>
</dbReference>
<dbReference type="GO" id="GO:0016810">
    <property type="term" value="F:hydrolase activity, acting on carbon-nitrogen (but not peptide) bonds"/>
    <property type="evidence" value="ECO:0007669"/>
    <property type="project" value="InterPro"/>
</dbReference>
<dbReference type="PANTHER" id="PTHR34216">
    <property type="match status" value="1"/>
</dbReference>
<dbReference type="GO" id="GO:0005975">
    <property type="term" value="P:carbohydrate metabolic process"/>
    <property type="evidence" value="ECO:0007669"/>
    <property type="project" value="InterPro"/>
</dbReference>
<evidence type="ECO:0000256" key="1">
    <source>
        <dbReference type="ARBA" id="ARBA00004613"/>
    </source>
</evidence>
<dbReference type="Pfam" id="PF01522">
    <property type="entry name" value="Polysacc_deac_1"/>
    <property type="match status" value="1"/>
</dbReference>
<dbReference type="CDD" id="cd10918">
    <property type="entry name" value="CE4_NodB_like_5s_6s"/>
    <property type="match status" value="1"/>
</dbReference>
<dbReference type="InterPro" id="IPR002509">
    <property type="entry name" value="NODB_dom"/>
</dbReference>
<dbReference type="STRING" id="530564.Psta_3841"/>
<dbReference type="KEGG" id="psl:Psta_3841"/>
<sequence length="331" mass="36643">MSLSTEDTPTESTESATNAAASASPPAPAKFRGDQHFGLRQRLKSEAGRVLHQLLGVRHRQALGVLMYHRISSCPNAVIDPTWNVTPRMLRLQLEGLLKRGFRAWPLQRVLDYHRRGQPIPRTVFVVTFDDGYENNFTEAFPILCELEVPATIFLATAYLDTQDPFPSDDWELAGDDAQPIDSWRPLSTDQCREMQRSGLIELAAHTHTHADFRGRPDALYEDLLINQQVLAERFGITEATFAFPYGTRSTGFSGPLLAGAVKAAGLSCALTTESELVFPTSDPFDWGRFTAEEHDTPSMLASKLSGWYTAIRKLGRTLLGRPATPVAIGS</sequence>
<feature type="region of interest" description="Disordered" evidence="3">
    <location>
        <begin position="1"/>
        <end position="33"/>
    </location>
</feature>
<dbReference type="EMBL" id="CP001848">
    <property type="protein sequence ID" value="ADB18496.1"/>
    <property type="molecule type" value="Genomic_DNA"/>
</dbReference>
<feature type="compositionally biased region" description="Low complexity" evidence="3">
    <location>
        <begin position="1"/>
        <end position="24"/>
    </location>
</feature>
<keyword evidence="6" id="KW-1185">Reference proteome</keyword>
<dbReference type="AlphaFoldDB" id="D2R111"/>
<accession>D2R111</accession>
<evidence type="ECO:0000313" key="6">
    <source>
        <dbReference type="Proteomes" id="UP000001887"/>
    </source>
</evidence>
<dbReference type="GO" id="GO:0005576">
    <property type="term" value="C:extracellular region"/>
    <property type="evidence" value="ECO:0007669"/>
    <property type="project" value="UniProtKB-SubCell"/>
</dbReference>
<dbReference type="eggNOG" id="COG0726">
    <property type="taxonomic scope" value="Bacteria"/>
</dbReference>
<protein>
    <submittedName>
        <fullName evidence="5">Polysaccharide deacetylase</fullName>
    </submittedName>
</protein>
<dbReference type="PROSITE" id="PS51677">
    <property type="entry name" value="NODB"/>
    <property type="match status" value="1"/>
</dbReference>
<evidence type="ECO:0000313" key="5">
    <source>
        <dbReference type="EMBL" id="ADB18496.1"/>
    </source>
</evidence>
<dbReference type="InterPro" id="IPR011330">
    <property type="entry name" value="Glyco_hydro/deAcase_b/a-brl"/>
</dbReference>
<evidence type="ECO:0000256" key="3">
    <source>
        <dbReference type="SAM" id="MobiDB-lite"/>
    </source>
</evidence>